<dbReference type="Proteomes" id="UP000663844">
    <property type="component" value="Unassembled WGS sequence"/>
</dbReference>
<organism evidence="1 3">
    <name type="scientific">Adineta steineri</name>
    <dbReference type="NCBI Taxonomy" id="433720"/>
    <lineage>
        <taxon>Eukaryota</taxon>
        <taxon>Metazoa</taxon>
        <taxon>Spiralia</taxon>
        <taxon>Gnathifera</taxon>
        <taxon>Rotifera</taxon>
        <taxon>Eurotatoria</taxon>
        <taxon>Bdelloidea</taxon>
        <taxon>Adinetida</taxon>
        <taxon>Adinetidae</taxon>
        <taxon>Adineta</taxon>
    </lineage>
</organism>
<evidence type="ECO:0000313" key="2">
    <source>
        <dbReference type="EMBL" id="CAF3967376.1"/>
    </source>
</evidence>
<dbReference type="EMBL" id="CAJNOG010001391">
    <property type="protein sequence ID" value="CAF1439036.1"/>
    <property type="molecule type" value="Genomic_DNA"/>
</dbReference>
<accession>A0A815NTQ2</accession>
<comment type="caution">
    <text evidence="1">The sequence shown here is derived from an EMBL/GenBank/DDBJ whole genome shotgun (WGS) entry which is preliminary data.</text>
</comment>
<dbReference type="Proteomes" id="UP000663845">
    <property type="component" value="Unassembled WGS sequence"/>
</dbReference>
<gene>
    <name evidence="1" type="ORF">JYZ213_LOCUS40011</name>
    <name evidence="2" type="ORF">OXD698_LOCUS27619</name>
</gene>
<sequence>MRSSKKNIRVLLTKRHLTEDGLSYNRLRTIDRSEVISNIELLFYQSPGTKREITDFQKWDQDPDSGFNKETRTLEPRQLYVAADLKSVTTKFFNRSHEDQLLLQLSKDTSIIITKPDKGRGVVIMNRSDYIEQLGQILRNRSKI</sequence>
<evidence type="ECO:0000313" key="1">
    <source>
        <dbReference type="EMBL" id="CAF1439036.1"/>
    </source>
</evidence>
<evidence type="ECO:0000313" key="3">
    <source>
        <dbReference type="Proteomes" id="UP000663845"/>
    </source>
</evidence>
<dbReference type="EMBL" id="CAJOAZ010002878">
    <property type="protein sequence ID" value="CAF3967376.1"/>
    <property type="molecule type" value="Genomic_DNA"/>
</dbReference>
<proteinExistence type="predicted"/>
<dbReference type="AlphaFoldDB" id="A0A815NTQ2"/>
<protein>
    <submittedName>
        <fullName evidence="1">Uncharacterized protein</fullName>
    </submittedName>
</protein>
<name>A0A815NTQ2_9BILA</name>
<reference evidence="1" key="1">
    <citation type="submission" date="2021-02" db="EMBL/GenBank/DDBJ databases">
        <authorList>
            <person name="Nowell W R."/>
        </authorList>
    </citation>
    <scope>NUCLEOTIDE SEQUENCE</scope>
</reference>